<dbReference type="InterPro" id="IPR010982">
    <property type="entry name" value="Lambda_DNA-bd_dom_sf"/>
</dbReference>
<dbReference type="EMBL" id="FOIL01000017">
    <property type="protein sequence ID" value="SET41568.1"/>
    <property type="molecule type" value="Genomic_DNA"/>
</dbReference>
<dbReference type="Proteomes" id="UP000199820">
    <property type="component" value="Unassembled WGS sequence"/>
</dbReference>
<proteinExistence type="predicted"/>
<evidence type="ECO:0000313" key="1">
    <source>
        <dbReference type="EMBL" id="SET41568.1"/>
    </source>
</evidence>
<dbReference type="GO" id="GO:0003677">
    <property type="term" value="F:DNA binding"/>
    <property type="evidence" value="ECO:0007669"/>
    <property type="project" value="InterPro"/>
</dbReference>
<dbReference type="InterPro" id="IPR001387">
    <property type="entry name" value="Cro/C1-type_HTH"/>
</dbReference>
<dbReference type="CDD" id="cd00093">
    <property type="entry name" value="HTH_XRE"/>
    <property type="match status" value="1"/>
</dbReference>
<evidence type="ECO:0000313" key="2">
    <source>
        <dbReference type="Proteomes" id="UP000199820"/>
    </source>
</evidence>
<sequence>MERRNYETVFLRDEIAKCEELEELKERIFPLIASQKNQWEEKMREILTESGLSKSSFAEQCGVSRISVNKWCKGSIPKSRETFLRIGMAAGYDRIRMDQLLQRYGQYPALYAKSLEDSICIFVLNHYRGPEILKKYNSILDRIKERIRDCRAEDEKDGNTVWIEERISCIANEIELEQFVEDNASVFMTAYHRFYAYVKMNIIANYTGFAGSVFELAESQNWSSSLRQCVSAIRQKKWYPTRNKIISLGLHLSMDHDQIDEMLKLAHMEPLCAKNLFESVIMYILDDASLNNMLDSDSDYYDPDALCRYARQVLKTLNIPEIEEFITELPEMDDE</sequence>
<dbReference type="AlphaFoldDB" id="A0A1I0E8T3"/>
<keyword evidence="2" id="KW-1185">Reference proteome</keyword>
<gene>
    <name evidence="1" type="ORF">SAMN04487771_101724</name>
</gene>
<dbReference type="SUPFAM" id="SSF47413">
    <property type="entry name" value="lambda repressor-like DNA-binding domains"/>
    <property type="match status" value="1"/>
</dbReference>
<protein>
    <submittedName>
        <fullName evidence="1">Uncharacterized protein</fullName>
    </submittedName>
</protein>
<accession>A0A1I0E8T3</accession>
<organism evidence="1 2">
    <name type="scientific">[Clostridium] aminophilum</name>
    <dbReference type="NCBI Taxonomy" id="1526"/>
    <lineage>
        <taxon>Bacteria</taxon>
        <taxon>Bacillati</taxon>
        <taxon>Bacillota</taxon>
        <taxon>Clostridia</taxon>
        <taxon>Lachnospirales</taxon>
        <taxon>Lachnospiraceae</taxon>
    </lineage>
</organism>
<name>A0A1I0E8T3_9FIRM</name>
<dbReference type="Gene3D" id="1.10.260.40">
    <property type="entry name" value="lambda repressor-like DNA-binding domains"/>
    <property type="match status" value="1"/>
</dbReference>
<reference evidence="1 2" key="1">
    <citation type="submission" date="2016-10" db="EMBL/GenBank/DDBJ databases">
        <authorList>
            <person name="de Groot N.N."/>
        </authorList>
    </citation>
    <scope>NUCLEOTIDE SEQUENCE [LARGE SCALE GENOMIC DNA]</scope>
    <source>
        <strain evidence="1 2">KH1P1</strain>
    </source>
</reference>